<keyword evidence="1" id="KW-0863">Zinc-finger</keyword>
<feature type="region of interest" description="Disordered" evidence="2">
    <location>
        <begin position="197"/>
        <end position="237"/>
    </location>
</feature>
<dbReference type="Proteomes" id="UP001150569">
    <property type="component" value="Unassembled WGS sequence"/>
</dbReference>
<accession>A0A9W8DYD0</accession>
<name>A0A9W8DYD0_9FUNG</name>
<dbReference type="EMBL" id="JANBPT010000282">
    <property type="protein sequence ID" value="KAJ1924296.1"/>
    <property type="molecule type" value="Genomic_DNA"/>
</dbReference>
<dbReference type="AlphaFoldDB" id="A0A9W8DYD0"/>
<reference evidence="6" key="1">
    <citation type="submission" date="2022-07" db="EMBL/GenBank/DDBJ databases">
        <title>Phylogenomic reconstructions and comparative analyses of Kickxellomycotina fungi.</title>
        <authorList>
            <person name="Reynolds N.K."/>
            <person name="Stajich J.E."/>
            <person name="Barry K."/>
            <person name="Grigoriev I.V."/>
            <person name="Crous P."/>
            <person name="Smith M.E."/>
        </authorList>
    </citation>
    <scope>NUCLEOTIDE SEQUENCE</scope>
    <source>
        <strain evidence="6">RSA 861</strain>
    </source>
</reference>
<comment type="caution">
    <text evidence="6">The sequence shown here is derived from an EMBL/GenBank/DDBJ whole genome shotgun (WGS) entry which is preliminary data.</text>
</comment>
<gene>
    <name evidence="6" type="ORF">IWQ60_005303</name>
</gene>
<keyword evidence="3" id="KW-0472">Membrane</keyword>
<dbReference type="GO" id="GO:0006511">
    <property type="term" value="P:ubiquitin-dependent protein catabolic process"/>
    <property type="evidence" value="ECO:0007669"/>
    <property type="project" value="TreeGrafter"/>
</dbReference>
<dbReference type="GO" id="GO:0061630">
    <property type="term" value="F:ubiquitin protein ligase activity"/>
    <property type="evidence" value="ECO:0007669"/>
    <property type="project" value="TreeGrafter"/>
</dbReference>
<evidence type="ECO:0000259" key="5">
    <source>
        <dbReference type="PROSITE" id="PS50089"/>
    </source>
</evidence>
<keyword evidence="7" id="KW-1185">Reference proteome</keyword>
<feature type="compositionally biased region" description="Low complexity" evidence="2">
    <location>
        <begin position="263"/>
        <end position="277"/>
    </location>
</feature>
<dbReference type="PROSITE" id="PS50089">
    <property type="entry name" value="ZF_RING_2"/>
    <property type="match status" value="1"/>
</dbReference>
<feature type="domain" description="RING-type" evidence="5">
    <location>
        <begin position="281"/>
        <end position="323"/>
    </location>
</feature>
<feature type="signal peptide" evidence="4">
    <location>
        <begin position="1"/>
        <end position="29"/>
    </location>
</feature>
<dbReference type="SMART" id="SM00184">
    <property type="entry name" value="RING"/>
    <property type="match status" value="1"/>
</dbReference>
<evidence type="ECO:0000313" key="7">
    <source>
        <dbReference type="Proteomes" id="UP001150569"/>
    </source>
</evidence>
<keyword evidence="3" id="KW-0812">Transmembrane</keyword>
<organism evidence="6 7">
    <name type="scientific">Tieghemiomyces parasiticus</name>
    <dbReference type="NCBI Taxonomy" id="78921"/>
    <lineage>
        <taxon>Eukaryota</taxon>
        <taxon>Fungi</taxon>
        <taxon>Fungi incertae sedis</taxon>
        <taxon>Zoopagomycota</taxon>
        <taxon>Kickxellomycotina</taxon>
        <taxon>Dimargaritomycetes</taxon>
        <taxon>Dimargaritales</taxon>
        <taxon>Dimargaritaceae</taxon>
        <taxon>Tieghemiomyces</taxon>
    </lineage>
</organism>
<dbReference type="InterPro" id="IPR001841">
    <property type="entry name" value="Znf_RING"/>
</dbReference>
<dbReference type="Gene3D" id="3.30.40.10">
    <property type="entry name" value="Zinc/RING finger domain, C3HC4 (zinc finger)"/>
    <property type="match status" value="1"/>
</dbReference>
<evidence type="ECO:0000256" key="2">
    <source>
        <dbReference type="SAM" id="MobiDB-lite"/>
    </source>
</evidence>
<keyword evidence="1" id="KW-0862">Zinc</keyword>
<feature type="region of interest" description="Disordered" evidence="2">
    <location>
        <begin position="258"/>
        <end position="277"/>
    </location>
</feature>
<proteinExistence type="predicted"/>
<keyword evidence="1" id="KW-0479">Metal-binding</keyword>
<dbReference type="Pfam" id="PF13639">
    <property type="entry name" value="zf-RING_2"/>
    <property type="match status" value="1"/>
</dbReference>
<evidence type="ECO:0000256" key="1">
    <source>
        <dbReference type="PROSITE-ProRule" id="PRU00175"/>
    </source>
</evidence>
<dbReference type="PANTHER" id="PTHR22765:SF411">
    <property type="entry name" value="OS02G0248440 PROTEIN"/>
    <property type="match status" value="1"/>
</dbReference>
<evidence type="ECO:0000256" key="3">
    <source>
        <dbReference type="SAM" id="Phobius"/>
    </source>
</evidence>
<dbReference type="InterPro" id="IPR013083">
    <property type="entry name" value="Znf_RING/FYVE/PHD"/>
</dbReference>
<dbReference type="InterPro" id="IPR051826">
    <property type="entry name" value="E3_ubiquitin-ligase_domain"/>
</dbReference>
<sequence length="362" mass="39497">MRAGMMFRGTRITLVFAVLLALTISTVAGAPATSADDPRSRSSVLNVRTPKPAVYWSHTARPPTPRGLKEGLTRRTVVAPATLAHLLRRGNDGTDFHSQNTSNSTAFLDNASPVATQTLSIILGTCLGFLGLVALCLMGRCVRSLRRRHQREQARLERRQQGIDTFASAAERDEYGALDPFLLQFLDEIDTKQTDITTLDQPTLDPKYRPGGWGHAEKAAAPSIADGDSSMDLSATAQGNPRSLADIAQARSLVLTSQNASRSAKSTPGKTTTGSTSQDGCVICLDTIDRGQKARQLPCKHLFHLDCIDEWLVEKMSVCPLCKFDCAAYCMDKAGPEYKQRLRELRARQTPELLPESILGLM</sequence>
<dbReference type="SUPFAM" id="SSF57850">
    <property type="entry name" value="RING/U-box"/>
    <property type="match status" value="1"/>
</dbReference>
<dbReference type="PANTHER" id="PTHR22765">
    <property type="entry name" value="RING FINGER AND PROTEASE ASSOCIATED DOMAIN-CONTAINING"/>
    <property type="match status" value="1"/>
</dbReference>
<evidence type="ECO:0000313" key="6">
    <source>
        <dbReference type="EMBL" id="KAJ1924296.1"/>
    </source>
</evidence>
<feature type="chain" id="PRO_5040934419" description="RING-type domain-containing protein" evidence="4">
    <location>
        <begin position="30"/>
        <end position="362"/>
    </location>
</feature>
<feature type="transmembrane region" description="Helical" evidence="3">
    <location>
        <begin position="119"/>
        <end position="142"/>
    </location>
</feature>
<keyword evidence="3" id="KW-1133">Transmembrane helix</keyword>
<dbReference type="CDD" id="cd16454">
    <property type="entry name" value="RING-H2_PA-TM-RING"/>
    <property type="match status" value="1"/>
</dbReference>
<evidence type="ECO:0000256" key="4">
    <source>
        <dbReference type="SAM" id="SignalP"/>
    </source>
</evidence>
<dbReference type="OrthoDB" id="8062037at2759"/>
<protein>
    <recommendedName>
        <fullName evidence="5">RING-type domain-containing protein</fullName>
    </recommendedName>
</protein>
<dbReference type="GO" id="GO:0008270">
    <property type="term" value="F:zinc ion binding"/>
    <property type="evidence" value="ECO:0007669"/>
    <property type="project" value="UniProtKB-KW"/>
</dbReference>
<keyword evidence="4" id="KW-0732">Signal</keyword>